<dbReference type="GO" id="GO:0072583">
    <property type="term" value="P:clathrin-dependent endocytosis"/>
    <property type="evidence" value="ECO:0007669"/>
    <property type="project" value="TreeGrafter"/>
</dbReference>
<dbReference type="FunFam" id="1.10.287.110:FF:000002">
    <property type="entry name" value="putative tyrosine-protein phosphatase auxilin isoform X2"/>
    <property type="match status" value="1"/>
</dbReference>
<dbReference type="GO" id="GO:0005737">
    <property type="term" value="C:cytoplasm"/>
    <property type="evidence" value="ECO:0007669"/>
    <property type="project" value="TreeGrafter"/>
</dbReference>
<protein>
    <submittedName>
        <fullName evidence="2">J domain-containing protein</fullName>
    </submittedName>
</protein>
<feature type="compositionally biased region" description="Low complexity" evidence="1">
    <location>
        <begin position="59"/>
        <end position="68"/>
    </location>
</feature>
<dbReference type="GO" id="GO:0031982">
    <property type="term" value="C:vesicle"/>
    <property type="evidence" value="ECO:0007669"/>
    <property type="project" value="TreeGrafter"/>
</dbReference>
<dbReference type="SUPFAM" id="SSF46565">
    <property type="entry name" value="Chaperone J-domain"/>
    <property type="match status" value="1"/>
</dbReference>
<dbReference type="CDD" id="cd06257">
    <property type="entry name" value="DnaJ"/>
    <property type="match status" value="1"/>
</dbReference>
<reference evidence="2" key="1">
    <citation type="submission" date="2016-06" db="UniProtKB">
        <authorList>
            <consortium name="WormBaseParasite"/>
        </authorList>
    </citation>
    <scope>IDENTIFICATION</scope>
</reference>
<evidence type="ECO:0000313" key="2">
    <source>
        <dbReference type="WBParaSite" id="ECPE_0001002901-mRNA-1"/>
    </source>
</evidence>
<organism evidence="2">
    <name type="scientific">Echinostoma caproni</name>
    <dbReference type="NCBI Taxonomy" id="27848"/>
    <lineage>
        <taxon>Eukaryota</taxon>
        <taxon>Metazoa</taxon>
        <taxon>Spiralia</taxon>
        <taxon>Lophotrochozoa</taxon>
        <taxon>Platyhelminthes</taxon>
        <taxon>Trematoda</taxon>
        <taxon>Digenea</taxon>
        <taxon>Plagiorchiida</taxon>
        <taxon>Echinostomata</taxon>
        <taxon>Echinostomatoidea</taxon>
        <taxon>Echinostomatidae</taxon>
        <taxon>Echinostoma</taxon>
    </lineage>
</organism>
<dbReference type="InterPro" id="IPR001623">
    <property type="entry name" value="DnaJ_domain"/>
</dbReference>
<name>A0A183ASR2_9TREM</name>
<dbReference type="Gene3D" id="1.10.287.110">
    <property type="entry name" value="DnaJ domain"/>
    <property type="match status" value="1"/>
</dbReference>
<dbReference type="GO" id="GO:0030276">
    <property type="term" value="F:clathrin binding"/>
    <property type="evidence" value="ECO:0007669"/>
    <property type="project" value="TreeGrafter"/>
</dbReference>
<accession>A0A183ASR2</accession>
<proteinExistence type="predicted"/>
<evidence type="ECO:0000256" key="1">
    <source>
        <dbReference type="SAM" id="MobiDB-lite"/>
    </source>
</evidence>
<dbReference type="PANTHER" id="PTHR23172">
    <property type="entry name" value="AUXILIN/CYCLIN G-ASSOCIATED KINASE-RELATED"/>
    <property type="match status" value="1"/>
</dbReference>
<feature type="region of interest" description="Disordered" evidence="1">
    <location>
        <begin position="45"/>
        <end position="82"/>
    </location>
</feature>
<dbReference type="WBParaSite" id="ECPE_0001002901-mRNA-1">
    <property type="protein sequence ID" value="ECPE_0001002901-mRNA-1"/>
    <property type="gene ID" value="ECPE_0001002901"/>
</dbReference>
<dbReference type="AlphaFoldDB" id="A0A183ASR2"/>
<dbReference type="GO" id="GO:0072318">
    <property type="term" value="P:clathrin coat disassembly"/>
    <property type="evidence" value="ECO:0007669"/>
    <property type="project" value="TreeGrafter"/>
</dbReference>
<dbReference type="InterPro" id="IPR036869">
    <property type="entry name" value="J_dom_sf"/>
</dbReference>
<dbReference type="PANTHER" id="PTHR23172:SF19">
    <property type="entry name" value="J DOMAIN-CONTAINING PROTEIN"/>
    <property type="match status" value="1"/>
</dbReference>
<sequence length="224" mass="24774">LSEVAASLMLRYAVRIVYGQNEKRFDQLTGSRGIYGPADTSRLFSNPMGQAHGSWSDFASNTSSAAPGPGSGGTPSHGARPHVRKDAFSDLLNDFGESTSWQANADGSGQTKSINQMRREQLAKTTDPDQLKVQDWAEGKSRNVRALLCSLPAILWDGVRWKPVSIADLISAEQVKRQYRNAARAIHPDKWRNTENEKLARMIFVELNDAMTEFEKDPGSVMSF</sequence>